<proteinExistence type="predicted"/>
<evidence type="ECO:0000313" key="2">
    <source>
        <dbReference type="Proteomes" id="UP000247233"/>
    </source>
</evidence>
<protein>
    <submittedName>
        <fullName evidence="1">Uncharacterized protein</fullName>
    </submittedName>
</protein>
<dbReference type="Proteomes" id="UP000247233">
    <property type="component" value="Unassembled WGS sequence"/>
</dbReference>
<accession>A0A317WU86</accession>
<dbReference type="RefSeq" id="XP_025401964.1">
    <property type="nucleotide sequence ID" value="XM_025538438.1"/>
</dbReference>
<dbReference type="GeneID" id="37060675"/>
<sequence length="140" mass="15711">MMEASKQASKHGWCTVAFAAAAPRPISAPRPSRLSTTSHYGVLRESLMFRTSLTFIWRFGSFLRHRESWLLRAHALSQGCLLPAFSCLLSAVRSLPGTCRRSYDLILAHREATHIMIHCGRPQRCLISVCLSVLDNALWS</sequence>
<gene>
    <name evidence="1" type="ORF">BO70DRAFT_181218</name>
</gene>
<comment type="caution">
    <text evidence="1">The sequence shown here is derived from an EMBL/GenBank/DDBJ whole genome shotgun (WGS) entry which is preliminary data.</text>
</comment>
<dbReference type="EMBL" id="MSFL01000005">
    <property type="protein sequence ID" value="PWY88428.1"/>
    <property type="molecule type" value="Genomic_DNA"/>
</dbReference>
<keyword evidence="2" id="KW-1185">Reference proteome</keyword>
<reference evidence="1 2" key="1">
    <citation type="submission" date="2016-12" db="EMBL/GenBank/DDBJ databases">
        <title>The genomes of Aspergillus section Nigri reveals drivers in fungal speciation.</title>
        <authorList>
            <consortium name="DOE Joint Genome Institute"/>
            <person name="Vesth T.C."/>
            <person name="Nybo J."/>
            <person name="Theobald S."/>
            <person name="Brandl J."/>
            <person name="Frisvad J.C."/>
            <person name="Nielsen K.F."/>
            <person name="Lyhne E.K."/>
            <person name="Kogle M.E."/>
            <person name="Kuo A."/>
            <person name="Riley R."/>
            <person name="Clum A."/>
            <person name="Nolan M."/>
            <person name="Lipzen A."/>
            <person name="Salamov A."/>
            <person name="Henrissat B."/>
            <person name="Wiebenga A."/>
            <person name="De Vries R.P."/>
            <person name="Grigoriev I.V."/>
            <person name="Mortensen U.H."/>
            <person name="Andersen M.R."/>
            <person name="Baker S.E."/>
        </authorList>
    </citation>
    <scope>NUCLEOTIDE SEQUENCE [LARGE SCALE GENOMIC DNA]</scope>
    <source>
        <strain evidence="1 2">CBS 117.55</strain>
    </source>
</reference>
<name>A0A317WU86_9EURO</name>
<dbReference type="AlphaFoldDB" id="A0A317WU86"/>
<dbReference type="VEuPathDB" id="FungiDB:BO70DRAFT_181218"/>
<evidence type="ECO:0000313" key="1">
    <source>
        <dbReference type="EMBL" id="PWY88428.1"/>
    </source>
</evidence>
<organism evidence="1 2">
    <name type="scientific">Aspergillus heteromorphus CBS 117.55</name>
    <dbReference type="NCBI Taxonomy" id="1448321"/>
    <lineage>
        <taxon>Eukaryota</taxon>
        <taxon>Fungi</taxon>
        <taxon>Dikarya</taxon>
        <taxon>Ascomycota</taxon>
        <taxon>Pezizomycotina</taxon>
        <taxon>Eurotiomycetes</taxon>
        <taxon>Eurotiomycetidae</taxon>
        <taxon>Eurotiales</taxon>
        <taxon>Aspergillaceae</taxon>
        <taxon>Aspergillus</taxon>
        <taxon>Aspergillus subgen. Circumdati</taxon>
    </lineage>
</organism>